<organism evidence="2 3">
    <name type="scientific">Streptomyces lydicus</name>
    <dbReference type="NCBI Taxonomy" id="47763"/>
    <lineage>
        <taxon>Bacteria</taxon>
        <taxon>Bacillati</taxon>
        <taxon>Actinomycetota</taxon>
        <taxon>Actinomycetes</taxon>
        <taxon>Kitasatosporales</taxon>
        <taxon>Streptomycetaceae</taxon>
        <taxon>Streptomyces</taxon>
    </lineage>
</organism>
<protein>
    <submittedName>
        <fullName evidence="2">Histidinol phosphatase</fullName>
    </submittedName>
</protein>
<dbReference type="CDD" id="cd07436">
    <property type="entry name" value="PHP_PolX"/>
    <property type="match status" value="1"/>
</dbReference>
<dbReference type="PANTHER" id="PTHR36928">
    <property type="entry name" value="PHOSPHATASE YCDX-RELATED"/>
    <property type="match status" value="1"/>
</dbReference>
<dbReference type="InterPro" id="IPR050243">
    <property type="entry name" value="PHP_phosphatase"/>
</dbReference>
<feature type="domain" description="Polymerase/histidinol phosphatase N-terminal" evidence="1">
    <location>
        <begin position="120"/>
        <end position="199"/>
    </location>
</feature>
<keyword evidence="3" id="KW-1185">Reference proteome</keyword>
<dbReference type="InterPro" id="IPR016195">
    <property type="entry name" value="Pol/histidinol_Pase-like"/>
</dbReference>
<dbReference type="SMART" id="SM00481">
    <property type="entry name" value="POLIIIAc"/>
    <property type="match status" value="1"/>
</dbReference>
<dbReference type="InterPro" id="IPR017078">
    <property type="entry name" value="UCP036978_PHPhdr"/>
</dbReference>
<dbReference type="InterPro" id="IPR027421">
    <property type="entry name" value="DNA_pol_lamdba_lyase_dom_sf"/>
</dbReference>
<dbReference type="Gene3D" id="1.10.150.110">
    <property type="entry name" value="DNA polymerase beta, N-terminal domain-like"/>
    <property type="match status" value="1"/>
</dbReference>
<dbReference type="AlphaFoldDB" id="A0A1D7VWX6"/>
<dbReference type="GO" id="GO:0008270">
    <property type="term" value="F:zinc ion binding"/>
    <property type="evidence" value="ECO:0007669"/>
    <property type="project" value="TreeGrafter"/>
</dbReference>
<dbReference type="Pfam" id="PF02811">
    <property type="entry name" value="PHP"/>
    <property type="match status" value="1"/>
</dbReference>
<evidence type="ECO:0000313" key="3">
    <source>
        <dbReference type="Proteomes" id="UP000094094"/>
    </source>
</evidence>
<reference evidence="2 3" key="1">
    <citation type="submission" date="2016-09" db="EMBL/GenBank/DDBJ databases">
        <title>Complete genome sequencing of Streptomyces lydicus 103 and metabolic pathways analysis of antibiotic biosynthesis.</title>
        <authorList>
            <person name="Jia N."/>
            <person name="Ding M.-Z."/>
            <person name="Gao F."/>
            <person name="Yuan Y.-J."/>
        </authorList>
    </citation>
    <scope>NUCLEOTIDE SEQUENCE [LARGE SCALE GENOMIC DNA]</scope>
    <source>
        <strain evidence="2 3">103</strain>
    </source>
</reference>
<dbReference type="InterPro" id="IPR003141">
    <property type="entry name" value="Pol/His_phosphatase_N"/>
</dbReference>
<accession>A0A1D7VWX6</accession>
<dbReference type="PIRSF" id="PIRSF036978">
    <property type="entry name" value="UCP036978_PHPhdr"/>
    <property type="match status" value="1"/>
</dbReference>
<dbReference type="GO" id="GO:0042578">
    <property type="term" value="F:phosphoric ester hydrolase activity"/>
    <property type="evidence" value="ECO:0007669"/>
    <property type="project" value="TreeGrafter"/>
</dbReference>
<dbReference type="PANTHER" id="PTHR36928:SF1">
    <property type="entry name" value="PHOSPHATASE YCDX-RELATED"/>
    <property type="match status" value="1"/>
</dbReference>
<name>A0A1D7VWX6_9ACTN</name>
<evidence type="ECO:0000259" key="1">
    <source>
        <dbReference type="SMART" id="SM00481"/>
    </source>
</evidence>
<dbReference type="FunFam" id="3.20.20.140:FF:000047">
    <property type="entry name" value="PHP domain-containing protein"/>
    <property type="match status" value="1"/>
</dbReference>
<dbReference type="Proteomes" id="UP000094094">
    <property type="component" value="Chromosome"/>
</dbReference>
<dbReference type="InterPro" id="IPR047967">
    <property type="entry name" value="PolX_PHP"/>
</dbReference>
<evidence type="ECO:0000313" key="2">
    <source>
        <dbReference type="EMBL" id="AOP51194.1"/>
    </source>
</evidence>
<dbReference type="GO" id="GO:0005829">
    <property type="term" value="C:cytosol"/>
    <property type="evidence" value="ECO:0007669"/>
    <property type="project" value="TreeGrafter"/>
</dbReference>
<gene>
    <name evidence="2" type="ORF">SL103_14540</name>
</gene>
<dbReference type="SUPFAM" id="SSF47802">
    <property type="entry name" value="DNA polymerase beta, N-terminal domain-like"/>
    <property type="match status" value="1"/>
</dbReference>
<dbReference type="EMBL" id="CP017157">
    <property type="protein sequence ID" value="AOP51194.1"/>
    <property type="molecule type" value="Genomic_DNA"/>
</dbReference>
<proteinExistence type="predicted"/>
<dbReference type="SUPFAM" id="SSF89550">
    <property type="entry name" value="PHP domain-like"/>
    <property type="match status" value="1"/>
</dbReference>
<dbReference type="InterPro" id="IPR004013">
    <property type="entry name" value="PHP_dom"/>
</dbReference>
<dbReference type="InterPro" id="IPR010996">
    <property type="entry name" value="HHH_MUS81"/>
</dbReference>
<dbReference type="Gene3D" id="3.20.20.140">
    <property type="entry name" value="Metal-dependent hydrolases"/>
    <property type="match status" value="1"/>
</dbReference>
<dbReference type="KEGG" id="slc:SL103_14540"/>
<sequence length="360" mass="39983">MGHREGDLGRRTGKEPHVEPVEALERIAFLLERQGAETYRVQAFRTAAAAIRALSDDELRGRAEDGTLSRLKGLGPKTTRVVEEAFAGVRPVYLARLEDEAGGPLLDGEQGQRLRRALRGDCHTHSDWSDGGSPVEEMARTARDLGHAWCVLTDHSPRLTVARGLSAERLREQLALVAEVNEALAPFRLLTGIECDILDDGTLDQEPELLDRLDVVVASVHSKLRMDRGPMTRRMLAAVRNPLVDVLGHCTGRLLTRKPRPESQFDADEVFAACAEHRTAVEINCRPERLDPPRRLLRRALDAGCLFSIDTDAHAPGQLDWQLYGCARAEECGVPAERVINTWTERQLATWTRTGRTPHG</sequence>
<dbReference type="NCBIfam" id="NF005928">
    <property type="entry name" value="PRK07945.1"/>
    <property type="match status" value="1"/>
</dbReference>
<dbReference type="Pfam" id="PF14716">
    <property type="entry name" value="HHH_8"/>
    <property type="match status" value="1"/>
</dbReference>